<evidence type="ECO:0000256" key="9">
    <source>
        <dbReference type="ARBA" id="ARBA00023125"/>
    </source>
</evidence>
<evidence type="ECO:0000256" key="12">
    <source>
        <dbReference type="PIRSR" id="PIRSR602481-2"/>
    </source>
</evidence>
<dbReference type="PANTHER" id="PTHR33202:SF2">
    <property type="entry name" value="FERRIC UPTAKE REGULATION PROTEIN"/>
    <property type="match status" value="1"/>
</dbReference>
<feature type="binding site" evidence="11">
    <location>
        <position position="90"/>
    </location>
    <ligand>
        <name>Zn(2+)</name>
        <dbReference type="ChEBI" id="CHEBI:29105"/>
    </ligand>
</feature>
<dbReference type="GO" id="GO:0045892">
    <property type="term" value="P:negative regulation of DNA-templated transcription"/>
    <property type="evidence" value="ECO:0007669"/>
    <property type="project" value="TreeGrafter"/>
</dbReference>
<comment type="caution">
    <text evidence="13">The sequence shown here is derived from an EMBL/GenBank/DDBJ whole genome shotgun (WGS) entry which is preliminary data.</text>
</comment>
<feature type="binding site" evidence="11">
    <location>
        <position position="130"/>
    </location>
    <ligand>
        <name>Zn(2+)</name>
        <dbReference type="ChEBI" id="CHEBI:29105"/>
    </ligand>
</feature>
<evidence type="ECO:0000256" key="1">
    <source>
        <dbReference type="ARBA" id="ARBA00004496"/>
    </source>
</evidence>
<dbReference type="InterPro" id="IPR036388">
    <property type="entry name" value="WH-like_DNA-bd_sf"/>
</dbReference>
<feature type="binding site" evidence="12">
    <location>
        <position position="81"/>
    </location>
    <ligand>
        <name>Fe cation</name>
        <dbReference type="ChEBI" id="CHEBI:24875"/>
    </ligand>
</feature>
<evidence type="ECO:0000313" key="13">
    <source>
        <dbReference type="EMBL" id="MBT1540921.1"/>
    </source>
</evidence>
<keyword evidence="7 11" id="KW-0862">Zinc</keyword>
<keyword evidence="4" id="KW-0963">Cytoplasm</keyword>
<dbReference type="GO" id="GO:0000976">
    <property type="term" value="F:transcription cis-regulatory region binding"/>
    <property type="evidence" value="ECO:0007669"/>
    <property type="project" value="TreeGrafter"/>
</dbReference>
<evidence type="ECO:0000256" key="11">
    <source>
        <dbReference type="PIRSR" id="PIRSR602481-1"/>
    </source>
</evidence>
<feature type="binding site" evidence="11">
    <location>
        <position position="87"/>
    </location>
    <ligand>
        <name>Zn(2+)</name>
        <dbReference type="ChEBI" id="CHEBI:29105"/>
    </ligand>
</feature>
<dbReference type="RefSeq" id="WP_017886459.1">
    <property type="nucleotide sequence ID" value="NZ_JAHEWX010000003.1"/>
</dbReference>
<dbReference type="SUPFAM" id="SSF46785">
    <property type="entry name" value="Winged helix' DNA-binding domain"/>
    <property type="match status" value="1"/>
</dbReference>
<evidence type="ECO:0000256" key="7">
    <source>
        <dbReference type="ARBA" id="ARBA00022833"/>
    </source>
</evidence>
<feature type="binding site" evidence="11">
    <location>
        <position position="127"/>
    </location>
    <ligand>
        <name>Zn(2+)</name>
        <dbReference type="ChEBI" id="CHEBI:29105"/>
    </ligand>
</feature>
<dbReference type="CDD" id="cd07153">
    <property type="entry name" value="Fur_like"/>
    <property type="match status" value="1"/>
</dbReference>
<dbReference type="InterPro" id="IPR002481">
    <property type="entry name" value="FUR"/>
</dbReference>
<keyword evidence="12" id="KW-0408">Iron</keyword>
<dbReference type="InterPro" id="IPR043135">
    <property type="entry name" value="Fur_C"/>
</dbReference>
<dbReference type="Pfam" id="PF01475">
    <property type="entry name" value="FUR"/>
    <property type="match status" value="1"/>
</dbReference>
<organism evidence="13 14">
    <name type="scientific">Curtobacterium flaccumfaciens pv. flaccumfaciens</name>
    <dbReference type="NCBI Taxonomy" id="138532"/>
    <lineage>
        <taxon>Bacteria</taxon>
        <taxon>Bacillati</taxon>
        <taxon>Actinomycetota</taxon>
        <taxon>Actinomycetes</taxon>
        <taxon>Micrococcales</taxon>
        <taxon>Microbacteriaceae</taxon>
        <taxon>Curtobacterium</taxon>
    </lineage>
</organism>
<dbReference type="Gene3D" id="3.30.1490.190">
    <property type="match status" value="1"/>
</dbReference>
<comment type="subcellular location">
    <subcellularLocation>
        <location evidence="1">Cytoplasm</location>
    </subcellularLocation>
</comment>
<evidence type="ECO:0000256" key="10">
    <source>
        <dbReference type="ARBA" id="ARBA00023163"/>
    </source>
</evidence>
<evidence type="ECO:0000256" key="5">
    <source>
        <dbReference type="ARBA" id="ARBA00022491"/>
    </source>
</evidence>
<keyword evidence="6 11" id="KW-0479">Metal-binding</keyword>
<evidence type="ECO:0000313" key="14">
    <source>
        <dbReference type="Proteomes" id="UP000709437"/>
    </source>
</evidence>
<evidence type="ECO:0000256" key="2">
    <source>
        <dbReference type="ARBA" id="ARBA00007957"/>
    </source>
</evidence>
<dbReference type="Proteomes" id="UP000709437">
    <property type="component" value="Unassembled WGS sequence"/>
</dbReference>
<keyword evidence="9" id="KW-0238">DNA-binding</keyword>
<evidence type="ECO:0000256" key="4">
    <source>
        <dbReference type="ARBA" id="ARBA00022490"/>
    </source>
</evidence>
<keyword evidence="5" id="KW-0678">Repressor</keyword>
<dbReference type="GeneID" id="99622183"/>
<comment type="subunit">
    <text evidence="3">Homodimer.</text>
</comment>
<dbReference type="GO" id="GO:0008270">
    <property type="term" value="F:zinc ion binding"/>
    <property type="evidence" value="ECO:0007669"/>
    <property type="project" value="TreeGrafter"/>
</dbReference>
<dbReference type="PANTHER" id="PTHR33202">
    <property type="entry name" value="ZINC UPTAKE REGULATION PROTEIN"/>
    <property type="match status" value="1"/>
</dbReference>
<keyword evidence="8" id="KW-0805">Transcription regulation</keyword>
<dbReference type="GO" id="GO:0005829">
    <property type="term" value="C:cytosol"/>
    <property type="evidence" value="ECO:0007669"/>
    <property type="project" value="TreeGrafter"/>
</dbReference>
<proteinExistence type="inferred from homology"/>
<reference evidence="13" key="1">
    <citation type="submission" date="2021-05" db="EMBL/GenBank/DDBJ databases">
        <title>Whole genome sequence of Curtobacterium flaccumfaciens pv. flaccumfaciens strain CFBP 3417.</title>
        <authorList>
            <person name="Osdaghi E."/>
            <person name="Taghouti G."/>
            <person name="Portier P."/>
            <person name="Fazliarab A."/>
            <person name="Taghavi S.M."/>
            <person name="Briand M."/>
            <person name="Le-Saux M."/>
            <person name="Jacques M.-A."/>
        </authorList>
    </citation>
    <scope>NUCLEOTIDE SEQUENCE</scope>
    <source>
        <strain evidence="13">CFBP 3417</strain>
    </source>
</reference>
<feature type="binding site" evidence="12">
    <location>
        <position position="119"/>
    </location>
    <ligand>
        <name>Fe cation</name>
        <dbReference type="ChEBI" id="CHEBI:24875"/>
    </ligand>
</feature>
<accession>A0A9Q2ZJP6</accession>
<keyword evidence="10" id="KW-0804">Transcription</keyword>
<gene>
    <name evidence="13" type="ORF">KK103_04045</name>
</gene>
<dbReference type="Gene3D" id="1.10.10.10">
    <property type="entry name" value="Winged helix-like DNA-binding domain superfamily/Winged helix DNA-binding domain"/>
    <property type="match status" value="1"/>
</dbReference>
<feature type="binding site" evidence="12">
    <location>
        <position position="102"/>
    </location>
    <ligand>
        <name>Fe cation</name>
        <dbReference type="ChEBI" id="CHEBI:24875"/>
    </ligand>
</feature>
<dbReference type="EMBL" id="JAHEWX010000003">
    <property type="protein sequence ID" value="MBT1540921.1"/>
    <property type="molecule type" value="Genomic_DNA"/>
</dbReference>
<dbReference type="GO" id="GO:0003700">
    <property type="term" value="F:DNA-binding transcription factor activity"/>
    <property type="evidence" value="ECO:0007669"/>
    <property type="project" value="InterPro"/>
</dbReference>
<dbReference type="GO" id="GO:1900376">
    <property type="term" value="P:regulation of secondary metabolite biosynthetic process"/>
    <property type="evidence" value="ECO:0007669"/>
    <property type="project" value="TreeGrafter"/>
</dbReference>
<comment type="cofactor">
    <cofactor evidence="12">
        <name>Mn(2+)</name>
        <dbReference type="ChEBI" id="CHEBI:29035"/>
    </cofactor>
    <cofactor evidence="12">
        <name>Fe(2+)</name>
        <dbReference type="ChEBI" id="CHEBI:29033"/>
    </cofactor>
    <text evidence="12">Binds 1 Mn(2+) or Fe(2+) ion per subunit.</text>
</comment>
<evidence type="ECO:0000256" key="6">
    <source>
        <dbReference type="ARBA" id="ARBA00022723"/>
    </source>
</evidence>
<evidence type="ECO:0000256" key="3">
    <source>
        <dbReference type="ARBA" id="ARBA00011738"/>
    </source>
</evidence>
<evidence type="ECO:0000256" key="8">
    <source>
        <dbReference type="ARBA" id="ARBA00023015"/>
    </source>
</evidence>
<sequence length="141" mass="15166">MNAVQKTKRNTWQREAVRGALDSTEGFVSAQALHQHLRDEGSTIGLATVYRALADLATEGGADSLQQDGESLYRACTTDTHHHHLICRNCGRTVEIEADPVEQWAQDVAAANGFTNASHVVDIFGDCAVCTAARATDPTGE</sequence>
<comment type="cofactor">
    <cofactor evidence="11">
        <name>Zn(2+)</name>
        <dbReference type="ChEBI" id="CHEBI:29105"/>
    </cofactor>
    <text evidence="11">Binds 1 zinc ion per subunit.</text>
</comment>
<dbReference type="InterPro" id="IPR036390">
    <property type="entry name" value="WH_DNA-bd_sf"/>
</dbReference>
<comment type="similarity">
    <text evidence="2">Belongs to the Fur family.</text>
</comment>
<protein>
    <submittedName>
        <fullName evidence="13">Transcriptional repressor</fullName>
    </submittedName>
</protein>
<name>A0A9Q2ZJP6_9MICO</name>
<dbReference type="AlphaFoldDB" id="A0A9Q2ZJP6"/>